<name>A0A1J6HAX7_9HYPH</name>
<dbReference type="InterPro" id="IPR033645">
    <property type="entry name" value="VirB9/CagX/TrbG_C"/>
</dbReference>
<evidence type="ECO:0000313" key="5">
    <source>
        <dbReference type="EMBL" id="OIS90253.1"/>
    </source>
</evidence>
<keyword evidence="3" id="KW-0843">Virulence</keyword>
<dbReference type="Proteomes" id="UP000182985">
    <property type="component" value="Unassembled WGS sequence"/>
</dbReference>
<comment type="caution">
    <text evidence="5">The sequence shown here is derived from an EMBL/GenBank/DDBJ whole genome shotgun (WGS) entry which is preliminary data.</text>
</comment>
<dbReference type="Gene3D" id="2.60.40.2500">
    <property type="match status" value="1"/>
</dbReference>
<dbReference type="EMBL" id="MOEC01000069">
    <property type="protein sequence ID" value="OIS90253.1"/>
    <property type="molecule type" value="Genomic_DNA"/>
</dbReference>
<protein>
    <submittedName>
        <fullName evidence="5">P-type conjugative transfer protein VirB9</fullName>
    </submittedName>
</protein>
<dbReference type="RefSeq" id="WP_071634593.1">
    <property type="nucleotide sequence ID" value="NZ_MOEC01000069.1"/>
</dbReference>
<dbReference type="NCBIfam" id="TIGR02781">
    <property type="entry name" value="VirB9"/>
    <property type="match status" value="1"/>
</dbReference>
<keyword evidence="2 4" id="KW-0732">Signal</keyword>
<gene>
    <name evidence="5" type="ORF">BLA27_27795</name>
</gene>
<dbReference type="OrthoDB" id="7390264at2"/>
<proteinExistence type="inferred from homology"/>
<evidence type="ECO:0000256" key="3">
    <source>
        <dbReference type="ARBA" id="ARBA00023026"/>
    </source>
</evidence>
<reference evidence="5 6" key="1">
    <citation type="submission" date="2016-10" db="EMBL/GenBank/DDBJ databases">
        <title>The Draft Genome Sequence of the Potato Rhizosphere Bacteria Ochrobactrum sp. IPA7.2.</title>
        <authorList>
            <person name="Gogoleva N.E."/>
            <person name="Khlopko Y.A."/>
            <person name="Burygin G.L."/>
            <person name="Plotnikov A.O."/>
        </authorList>
    </citation>
    <scope>NUCLEOTIDE SEQUENCE [LARGE SCALE GENOMIC DNA]</scope>
    <source>
        <strain evidence="5 6">IPA7.2</strain>
    </source>
</reference>
<feature type="chain" id="PRO_5009638903" evidence="4">
    <location>
        <begin position="21"/>
        <end position="265"/>
    </location>
</feature>
<dbReference type="InterPro" id="IPR010258">
    <property type="entry name" value="Conjugal_tfr_TrbG/VirB9/CagX"/>
</dbReference>
<comment type="similarity">
    <text evidence="1">Belongs to the TrbG/VirB9 family.</text>
</comment>
<evidence type="ECO:0000313" key="6">
    <source>
        <dbReference type="Proteomes" id="UP000182985"/>
    </source>
</evidence>
<dbReference type="Pfam" id="PF03524">
    <property type="entry name" value="CagX"/>
    <property type="match status" value="1"/>
</dbReference>
<accession>A0A1J6HAX7</accession>
<sequence length="265" mass="29561">MKRFALCVLVAAINAAPAFALEVPSTSRYDHRIRYVTYNPADVVQLDTVLGVATHIELEEGEQYETHVFGDSAAYAFTRKGNHIFLKPKAEQADTNLIVVTDRRSYKFRLQFRPNRAGATYELSFRYPDTQARVSREAREKAEVDAAFLTAPGEANIKYSMSGDLDLAPVNAWDNGRFTFFKFAANADMPAVYLVDRDGNEVLQNPATKGESNNILMVPKVHPRFHIRLGNRVLAIYNEAYDPNGLENTTGTASPGVQRVIKGGR</sequence>
<dbReference type="AlphaFoldDB" id="A0A1J6HAX7"/>
<evidence type="ECO:0000256" key="1">
    <source>
        <dbReference type="ARBA" id="ARBA00006135"/>
    </source>
</evidence>
<evidence type="ECO:0000256" key="2">
    <source>
        <dbReference type="ARBA" id="ARBA00022729"/>
    </source>
</evidence>
<dbReference type="InterPro" id="IPR014148">
    <property type="entry name" value="VirB9"/>
</dbReference>
<feature type="signal peptide" evidence="4">
    <location>
        <begin position="1"/>
        <end position="20"/>
    </location>
</feature>
<keyword evidence="6" id="KW-1185">Reference proteome</keyword>
<dbReference type="InterPro" id="IPR038161">
    <property type="entry name" value="VirB9/CagX/TrbG_C_sf"/>
</dbReference>
<dbReference type="CDD" id="cd06911">
    <property type="entry name" value="VirB9_CagX_TrbG"/>
    <property type="match status" value="1"/>
</dbReference>
<organism evidence="5 6">
    <name type="scientific">Brucella cytisi</name>
    <dbReference type="NCBI Taxonomy" id="407152"/>
    <lineage>
        <taxon>Bacteria</taxon>
        <taxon>Pseudomonadati</taxon>
        <taxon>Pseudomonadota</taxon>
        <taxon>Alphaproteobacteria</taxon>
        <taxon>Hyphomicrobiales</taxon>
        <taxon>Brucellaceae</taxon>
        <taxon>Brucella/Ochrobactrum group</taxon>
        <taxon>Brucella</taxon>
    </lineage>
</organism>
<evidence type="ECO:0000256" key="4">
    <source>
        <dbReference type="SAM" id="SignalP"/>
    </source>
</evidence>